<proteinExistence type="predicted"/>
<dbReference type="Pfam" id="PF08984">
    <property type="entry name" value="DUF1858"/>
    <property type="match status" value="1"/>
</dbReference>
<dbReference type="PANTHER" id="PTHR39341:SF1">
    <property type="entry name" value="DUF1858 DOMAIN-CONTAINING PROTEIN"/>
    <property type="match status" value="1"/>
</dbReference>
<dbReference type="AlphaFoldDB" id="A0A162J4W8"/>
<feature type="domain" description="DUF1858" evidence="1">
    <location>
        <begin position="5"/>
        <end position="56"/>
    </location>
</feature>
<reference evidence="2 3" key="1">
    <citation type="journal article" date="2015" name="Biotechnol. Bioeng.">
        <title>Genome sequence and phenotypic characterization of Caulobacter segnis.</title>
        <authorList>
            <person name="Patel S."/>
            <person name="Fletcher B."/>
            <person name="Scott D.C."/>
            <person name="Ely B."/>
        </authorList>
    </citation>
    <scope>NUCLEOTIDE SEQUENCE [LARGE SCALE GENOMIC DNA]</scope>
    <source>
        <strain evidence="2 3">ERI-2</strain>
    </source>
</reference>
<evidence type="ECO:0000259" key="1">
    <source>
        <dbReference type="Pfam" id="PF08984"/>
    </source>
</evidence>
<dbReference type="InterPro" id="IPR015077">
    <property type="entry name" value="DUF1858"/>
</dbReference>
<dbReference type="Gene3D" id="1.10.3910.10">
    <property type="entry name" value="SP0561-like"/>
    <property type="match status" value="1"/>
</dbReference>
<dbReference type="InterPro" id="IPR038062">
    <property type="entry name" value="ScdA-like_N_sf"/>
</dbReference>
<organism evidence="2 3">
    <name type="scientific">Clostridium ljungdahlii</name>
    <dbReference type="NCBI Taxonomy" id="1538"/>
    <lineage>
        <taxon>Bacteria</taxon>
        <taxon>Bacillati</taxon>
        <taxon>Bacillota</taxon>
        <taxon>Clostridia</taxon>
        <taxon>Eubacteriales</taxon>
        <taxon>Clostridiaceae</taxon>
        <taxon>Clostridium</taxon>
    </lineage>
</organism>
<dbReference type="PATRIC" id="fig|1538.10.peg.160"/>
<dbReference type="NCBIfam" id="TIGR03980">
    <property type="entry name" value="prismane_assoc"/>
    <property type="match status" value="1"/>
</dbReference>
<comment type="caution">
    <text evidence="2">The sequence shown here is derived from an EMBL/GenBank/DDBJ whole genome shotgun (WGS) entry which is preliminary data.</text>
</comment>
<name>A0A162J4W8_9CLOT</name>
<evidence type="ECO:0000313" key="2">
    <source>
        <dbReference type="EMBL" id="OAA90355.1"/>
    </source>
</evidence>
<accession>A0A162J4W8</accession>
<dbReference type="SUPFAM" id="SSF140683">
    <property type="entry name" value="SP0561-like"/>
    <property type="match status" value="1"/>
</dbReference>
<dbReference type="Proteomes" id="UP000077407">
    <property type="component" value="Unassembled WGS sequence"/>
</dbReference>
<evidence type="ECO:0000313" key="3">
    <source>
        <dbReference type="Proteomes" id="UP000077407"/>
    </source>
</evidence>
<dbReference type="RefSeq" id="WP_063554811.1">
    <property type="nucleotide sequence ID" value="NZ_LITT01000011.1"/>
</dbReference>
<dbReference type="OrthoDB" id="15017at2"/>
<sequence>MEVNRKTLIKDIVNMGPRAIEILKNFGMGCIECPSSQNESIEDAAAVHGIDVETLIQSLNKIPLREKLKWKIEKKIEDVMKSRYNIK</sequence>
<gene>
    <name evidence="2" type="ORF">WY13_01258</name>
</gene>
<protein>
    <recommendedName>
        <fullName evidence="1">DUF1858 domain-containing protein</fullName>
    </recommendedName>
</protein>
<dbReference type="EMBL" id="LITT01000011">
    <property type="protein sequence ID" value="OAA90355.1"/>
    <property type="molecule type" value="Genomic_DNA"/>
</dbReference>
<dbReference type="InterPro" id="IPR023883">
    <property type="entry name" value="CHP03980_redox-disulphide"/>
</dbReference>
<dbReference type="PANTHER" id="PTHR39341">
    <property type="entry name" value="BSL7085 PROTEIN"/>
    <property type="match status" value="1"/>
</dbReference>